<dbReference type="InterPro" id="IPR011701">
    <property type="entry name" value="MFS"/>
</dbReference>
<dbReference type="GO" id="GO:0005886">
    <property type="term" value="C:plasma membrane"/>
    <property type="evidence" value="ECO:0007669"/>
    <property type="project" value="UniProtKB-SubCell"/>
</dbReference>
<dbReference type="InterPro" id="IPR036259">
    <property type="entry name" value="MFS_trans_sf"/>
</dbReference>
<dbReference type="Gene3D" id="1.20.1250.20">
    <property type="entry name" value="MFS general substrate transporter like domains"/>
    <property type="match status" value="2"/>
</dbReference>
<feature type="transmembrane region" description="Helical" evidence="6">
    <location>
        <begin position="258"/>
        <end position="277"/>
    </location>
</feature>
<feature type="transmembrane region" description="Helical" evidence="6">
    <location>
        <begin position="168"/>
        <end position="190"/>
    </location>
</feature>
<name>A0A831U1Q8_GEOME</name>
<dbReference type="InterPro" id="IPR020846">
    <property type="entry name" value="MFS_dom"/>
</dbReference>
<reference evidence="8" key="1">
    <citation type="journal article" date="2020" name="mSystems">
        <title>Genome- and Community-Level Interaction Insights into Carbon Utilization and Element Cycling Functions of Hydrothermarchaeota in Hydrothermal Sediment.</title>
        <authorList>
            <person name="Zhou Z."/>
            <person name="Liu Y."/>
            <person name="Xu W."/>
            <person name="Pan J."/>
            <person name="Luo Z.H."/>
            <person name="Li M."/>
        </authorList>
    </citation>
    <scope>NUCLEOTIDE SEQUENCE [LARGE SCALE GENOMIC DNA]</scope>
    <source>
        <strain evidence="8">SpSt-349</strain>
    </source>
</reference>
<comment type="caution">
    <text evidence="8">The sequence shown here is derived from an EMBL/GenBank/DDBJ whole genome shotgun (WGS) entry which is preliminary data.</text>
</comment>
<dbReference type="AlphaFoldDB" id="A0A831U1Q8"/>
<feature type="transmembrane region" description="Helical" evidence="6">
    <location>
        <begin position="289"/>
        <end position="307"/>
    </location>
</feature>
<dbReference type="InterPro" id="IPR050189">
    <property type="entry name" value="MFS_Efflux_Transporters"/>
</dbReference>
<evidence type="ECO:0000256" key="4">
    <source>
        <dbReference type="ARBA" id="ARBA00022989"/>
    </source>
</evidence>
<dbReference type="Pfam" id="PF07690">
    <property type="entry name" value="MFS_1"/>
    <property type="match status" value="1"/>
</dbReference>
<evidence type="ECO:0000256" key="3">
    <source>
        <dbReference type="ARBA" id="ARBA00022692"/>
    </source>
</evidence>
<dbReference type="EMBL" id="DSOV01000042">
    <property type="protein sequence ID" value="HEN42533.1"/>
    <property type="molecule type" value="Genomic_DNA"/>
</dbReference>
<dbReference type="SUPFAM" id="SSF103473">
    <property type="entry name" value="MFS general substrate transporter"/>
    <property type="match status" value="1"/>
</dbReference>
<feature type="transmembrane region" description="Helical" evidence="6">
    <location>
        <begin position="141"/>
        <end position="162"/>
    </location>
</feature>
<feature type="transmembrane region" description="Helical" evidence="6">
    <location>
        <begin position="81"/>
        <end position="101"/>
    </location>
</feature>
<proteinExistence type="predicted"/>
<feature type="transmembrane region" description="Helical" evidence="6">
    <location>
        <begin position="313"/>
        <end position="332"/>
    </location>
</feature>
<comment type="subcellular location">
    <subcellularLocation>
        <location evidence="1">Cell membrane</location>
        <topology evidence="1">Multi-pass membrane protein</topology>
    </subcellularLocation>
</comment>
<evidence type="ECO:0000256" key="2">
    <source>
        <dbReference type="ARBA" id="ARBA00022475"/>
    </source>
</evidence>
<keyword evidence="5 6" id="KW-0472">Membrane</keyword>
<dbReference type="PROSITE" id="PS50850">
    <property type="entry name" value="MFS"/>
    <property type="match status" value="1"/>
</dbReference>
<accession>A0A831U1Q8</accession>
<evidence type="ECO:0000259" key="7">
    <source>
        <dbReference type="PROSITE" id="PS50850"/>
    </source>
</evidence>
<evidence type="ECO:0000256" key="5">
    <source>
        <dbReference type="ARBA" id="ARBA00023136"/>
    </source>
</evidence>
<evidence type="ECO:0000313" key="8">
    <source>
        <dbReference type="EMBL" id="HEN42533.1"/>
    </source>
</evidence>
<dbReference type="InterPro" id="IPR005829">
    <property type="entry name" value="Sugar_transporter_CS"/>
</dbReference>
<feature type="transmembrane region" description="Helical" evidence="6">
    <location>
        <begin position="387"/>
        <end position="408"/>
    </location>
</feature>
<dbReference type="PROSITE" id="PS00217">
    <property type="entry name" value="SUGAR_TRANSPORT_2"/>
    <property type="match status" value="1"/>
</dbReference>
<protein>
    <submittedName>
        <fullName evidence="8">MFS transporter</fullName>
    </submittedName>
</protein>
<gene>
    <name evidence="8" type="ORF">ENQ87_09175</name>
</gene>
<evidence type="ECO:0000256" key="1">
    <source>
        <dbReference type="ARBA" id="ARBA00004651"/>
    </source>
</evidence>
<dbReference type="PANTHER" id="PTHR43124:SF3">
    <property type="entry name" value="CHLORAMPHENICOL EFFLUX PUMP RV0191"/>
    <property type="match status" value="1"/>
</dbReference>
<keyword evidence="3 6" id="KW-0812">Transmembrane</keyword>
<dbReference type="PANTHER" id="PTHR43124">
    <property type="entry name" value="PURINE EFFLUX PUMP PBUE"/>
    <property type="match status" value="1"/>
</dbReference>
<keyword evidence="2" id="KW-1003">Cell membrane</keyword>
<sequence>MAPAAGQSVSGDTRWLLTLCGAQVFIMLVFMNYSAIVPQLKAEWKMTNTMAGTIFSVYQFGYILSGVLLSTLTDRFSTKYIFLVSAIWSCVANILFALHAHDYSSGLLLRGLTGIGMGGTYMPGLKLVAERFPSHKRGTAVGIYVGALMLGTSLSLAVTGGLTSHFGWRRAIGVCSAGVLVGILLAFPVFRGYRHHPRQAGGGSYGGEVFGNRPALLMIGGYGAHMWEMYGMRSWVAPFFTAQLLSVGLGQADATAWGSLASAAVVGIGTVSTAMTGKLSDRWGRTRTISVVMLGSACCSFTFGWLHSVSIPLTLAVGLLYGYLVVAESPVFSTGLTELVSSGYLGSAMGVQSLAGYTMGMISPTVFGWALDLCQGWHPWPGIRGDWGIAFATAGIGALGGPVCMALLRRDPASRRMAGGRQ</sequence>
<feature type="domain" description="Major facilitator superfamily (MFS) profile" evidence="7">
    <location>
        <begin position="1"/>
        <end position="413"/>
    </location>
</feature>
<organism evidence="8">
    <name type="scientific">Geobacter metallireducens</name>
    <dbReference type="NCBI Taxonomy" id="28232"/>
    <lineage>
        <taxon>Bacteria</taxon>
        <taxon>Pseudomonadati</taxon>
        <taxon>Thermodesulfobacteriota</taxon>
        <taxon>Desulfuromonadia</taxon>
        <taxon>Geobacterales</taxon>
        <taxon>Geobacteraceae</taxon>
        <taxon>Geobacter</taxon>
    </lineage>
</organism>
<feature type="transmembrane region" description="Helical" evidence="6">
    <location>
        <begin position="107"/>
        <end position="129"/>
    </location>
</feature>
<feature type="transmembrane region" description="Helical" evidence="6">
    <location>
        <begin position="49"/>
        <end position="69"/>
    </location>
</feature>
<feature type="transmembrane region" description="Helical" evidence="6">
    <location>
        <begin position="344"/>
        <end position="367"/>
    </location>
</feature>
<dbReference type="GO" id="GO:0022857">
    <property type="term" value="F:transmembrane transporter activity"/>
    <property type="evidence" value="ECO:0007669"/>
    <property type="project" value="InterPro"/>
</dbReference>
<evidence type="ECO:0000256" key="6">
    <source>
        <dbReference type="SAM" id="Phobius"/>
    </source>
</evidence>
<feature type="transmembrane region" description="Helical" evidence="6">
    <location>
        <begin position="15"/>
        <end position="37"/>
    </location>
</feature>
<keyword evidence="4 6" id="KW-1133">Transmembrane helix</keyword>